<organism evidence="2 3">
    <name type="scientific">Chryseobacterium gilvum</name>
    <dbReference type="NCBI Taxonomy" id="2976534"/>
    <lineage>
        <taxon>Bacteria</taxon>
        <taxon>Pseudomonadati</taxon>
        <taxon>Bacteroidota</taxon>
        <taxon>Flavobacteriia</taxon>
        <taxon>Flavobacteriales</taxon>
        <taxon>Weeksellaceae</taxon>
        <taxon>Chryseobacterium group</taxon>
        <taxon>Chryseobacterium</taxon>
    </lineage>
</organism>
<keyword evidence="3" id="KW-1185">Reference proteome</keyword>
<evidence type="ECO:0000313" key="2">
    <source>
        <dbReference type="EMBL" id="MCU7615073.1"/>
    </source>
</evidence>
<comment type="caution">
    <text evidence="2">The sequence shown here is derived from an EMBL/GenBank/DDBJ whole genome shotgun (WGS) entry which is preliminary data.</text>
</comment>
<dbReference type="EMBL" id="JAOTEN010000003">
    <property type="protein sequence ID" value="MCU7615073.1"/>
    <property type="molecule type" value="Genomic_DNA"/>
</dbReference>
<feature type="domain" description="Glycosyltransferase 2-like" evidence="1">
    <location>
        <begin position="6"/>
        <end position="141"/>
    </location>
</feature>
<dbReference type="InterPro" id="IPR001173">
    <property type="entry name" value="Glyco_trans_2-like"/>
</dbReference>
<accession>A0ABT2VYJ6</accession>
<dbReference type="PANTHER" id="PTHR43685">
    <property type="entry name" value="GLYCOSYLTRANSFERASE"/>
    <property type="match status" value="1"/>
</dbReference>
<name>A0ABT2VYJ6_9FLAO</name>
<dbReference type="SUPFAM" id="SSF53448">
    <property type="entry name" value="Nucleotide-diphospho-sugar transferases"/>
    <property type="match status" value="1"/>
</dbReference>
<gene>
    <name evidence="2" type="ORF">N0B16_11545</name>
</gene>
<dbReference type="Pfam" id="PF00535">
    <property type="entry name" value="Glycos_transf_2"/>
    <property type="match status" value="1"/>
</dbReference>
<proteinExistence type="predicted"/>
<evidence type="ECO:0000313" key="3">
    <source>
        <dbReference type="Proteomes" id="UP001208114"/>
    </source>
</evidence>
<dbReference type="Proteomes" id="UP001208114">
    <property type="component" value="Unassembled WGS sequence"/>
</dbReference>
<dbReference type="InterPro" id="IPR050834">
    <property type="entry name" value="Glycosyltransf_2"/>
</dbReference>
<protein>
    <submittedName>
        <fullName evidence="2">Glycosyltransferase family 2 protein</fullName>
    </submittedName>
</protein>
<sequence length="274" mass="32350">MINVAILLSTYNGDQFLKQQINSILEQSYTNWDLYIRDDSSSDNTVKIIEEYSIRYHNIHFIKDSYRKGACKSFLYLLENINSDYYMFCDQDDIWLPEKIQMSVKKIQQAEAANSNIPILVHTDLKVVDQELTEIYPSFWKYSKLKQQFLSKFNYLGVCNGVTGCTVIINNKAKEVSLPLKKEVPMHDYWIALKVAQMGKIIYINTPTILYRQHSKNEVGAKKTNNAYFILQLKKIKKTINNQLQMYQFLKEIEYGSLLKFYWYKITYTIIRNI</sequence>
<evidence type="ECO:0000259" key="1">
    <source>
        <dbReference type="Pfam" id="PF00535"/>
    </source>
</evidence>
<dbReference type="Gene3D" id="3.90.550.10">
    <property type="entry name" value="Spore Coat Polysaccharide Biosynthesis Protein SpsA, Chain A"/>
    <property type="match status" value="1"/>
</dbReference>
<dbReference type="PANTHER" id="PTHR43685:SF2">
    <property type="entry name" value="GLYCOSYLTRANSFERASE 2-LIKE DOMAIN-CONTAINING PROTEIN"/>
    <property type="match status" value="1"/>
</dbReference>
<dbReference type="RefSeq" id="WP_262991096.1">
    <property type="nucleotide sequence ID" value="NZ_JAOTEN010000003.1"/>
</dbReference>
<dbReference type="InterPro" id="IPR029044">
    <property type="entry name" value="Nucleotide-diphossugar_trans"/>
</dbReference>
<reference evidence="3" key="1">
    <citation type="submission" date="2023-07" db="EMBL/GenBank/DDBJ databases">
        <title>Chryseobacterium sp. GMJ5 Genome sequencing and assembly.</title>
        <authorList>
            <person name="Jung Y."/>
        </authorList>
    </citation>
    <scope>NUCLEOTIDE SEQUENCE [LARGE SCALE GENOMIC DNA]</scope>
    <source>
        <strain evidence="3">GMJ5</strain>
    </source>
</reference>
<dbReference type="CDD" id="cd04196">
    <property type="entry name" value="GT_2_like_d"/>
    <property type="match status" value="1"/>
</dbReference>